<dbReference type="InterPro" id="IPR042529">
    <property type="entry name" value="IF_2B-like_C"/>
</dbReference>
<evidence type="ECO:0000313" key="4">
    <source>
        <dbReference type="Proteomes" id="UP000094197"/>
    </source>
</evidence>
<dbReference type="InterPro" id="IPR000649">
    <property type="entry name" value="IF-2B-related"/>
</dbReference>
<proteinExistence type="inferred from homology"/>
<dbReference type="HAMAP" id="MF_01678">
    <property type="entry name" value="Salvage_MtnA"/>
    <property type="match status" value="1"/>
</dbReference>
<dbReference type="Gene3D" id="3.40.50.10470">
    <property type="entry name" value="Translation initiation factor eif-2b, domain 2"/>
    <property type="match status" value="1"/>
</dbReference>
<dbReference type="Gene3D" id="1.20.120.420">
    <property type="entry name" value="translation initiation factor eif-2b, domain 1"/>
    <property type="match status" value="1"/>
</dbReference>
<comment type="pathway">
    <text evidence="2">Amino-acid biosynthesis; L-methionine biosynthesis via salvage pathway; L-methionine from S-methyl-5-thio-alpha-D-ribose 1-phosphate: step 1/6.</text>
</comment>
<dbReference type="InterPro" id="IPR005251">
    <property type="entry name" value="IF-M1Pi"/>
</dbReference>
<dbReference type="AlphaFoldDB" id="A0A1D7UY58"/>
<keyword evidence="1 2" id="KW-0413">Isomerase</keyword>
<dbReference type="InterPro" id="IPR027363">
    <property type="entry name" value="M1Pi_N"/>
</dbReference>
<dbReference type="InterPro" id="IPR011559">
    <property type="entry name" value="Initiation_fac_2B_a/b/d"/>
</dbReference>
<dbReference type="KEGG" id="laj:A0128_12120"/>
<dbReference type="EMBL" id="CP015217">
    <property type="protein sequence ID" value="AOP34526.1"/>
    <property type="molecule type" value="Genomic_DNA"/>
</dbReference>
<dbReference type="GO" id="GO:0046523">
    <property type="term" value="F:S-methyl-5-thioribose-1-phosphate isomerase activity"/>
    <property type="evidence" value="ECO:0007669"/>
    <property type="project" value="UniProtKB-UniRule"/>
</dbReference>
<evidence type="ECO:0000256" key="2">
    <source>
        <dbReference type="HAMAP-Rule" id="MF_01678"/>
    </source>
</evidence>
<comment type="function">
    <text evidence="2">Catalyzes the interconversion of methylthioribose-1-phosphate (MTR-1-P) into methylthioribulose-1-phosphate (MTRu-1-P).</text>
</comment>
<reference evidence="3 4" key="1">
    <citation type="submission" date="2016-04" db="EMBL/GenBank/DDBJ databases">
        <title>Complete genome seqeunce of Leptospira alstonii serovar Room22.</title>
        <authorList>
            <person name="Nally J.E."/>
            <person name="Bayles D.O."/>
            <person name="Hurley D."/>
            <person name="Fanning S."/>
            <person name="McMahon B.J."/>
            <person name="Arent Z."/>
        </authorList>
    </citation>
    <scope>NUCLEOTIDE SEQUENCE [LARGE SCALE GENOMIC DNA]</scope>
    <source>
        <strain evidence="3 4">GWTS #1</strain>
    </source>
</reference>
<dbReference type="PANTHER" id="PTHR43475">
    <property type="entry name" value="METHYLTHIORIBOSE-1-PHOSPHATE ISOMERASE"/>
    <property type="match status" value="1"/>
</dbReference>
<dbReference type="OrthoDB" id="9803436at2"/>
<feature type="binding site" evidence="2">
    <location>
        <begin position="49"/>
        <end position="51"/>
    </location>
    <ligand>
        <name>substrate</name>
    </ligand>
</feature>
<dbReference type="Proteomes" id="UP000094197">
    <property type="component" value="Chromosome 1"/>
</dbReference>
<dbReference type="RefSeq" id="WP_069607750.1">
    <property type="nucleotide sequence ID" value="NZ_CP015217.1"/>
</dbReference>
<dbReference type="InterPro" id="IPR037171">
    <property type="entry name" value="NagB/RpiA_transferase-like"/>
</dbReference>
<dbReference type="FunFam" id="3.40.50.10470:FF:000006">
    <property type="entry name" value="Methylthioribose-1-phosphate isomerase"/>
    <property type="match status" value="1"/>
</dbReference>
<feature type="binding site" evidence="2">
    <location>
        <begin position="252"/>
        <end position="253"/>
    </location>
    <ligand>
        <name>substrate</name>
    </ligand>
</feature>
<feature type="binding site" evidence="2">
    <location>
        <position position="201"/>
    </location>
    <ligand>
        <name>substrate</name>
    </ligand>
</feature>
<dbReference type="UniPathway" id="UPA00904">
    <property type="reaction ID" value="UER00874"/>
</dbReference>
<dbReference type="NCBIfam" id="NF004326">
    <property type="entry name" value="PRK05720.1"/>
    <property type="match status" value="1"/>
</dbReference>
<dbReference type="GO" id="GO:0019509">
    <property type="term" value="P:L-methionine salvage from methylthioadenosine"/>
    <property type="evidence" value="ECO:0007669"/>
    <property type="project" value="UniProtKB-UniRule"/>
</dbReference>
<dbReference type="NCBIfam" id="TIGR00512">
    <property type="entry name" value="salvage_mtnA"/>
    <property type="match status" value="1"/>
</dbReference>
<sequence length="363" mass="39478">MQESGLKPILWKNRELTLLDQRVLPGTTSFLIAKTMEDCIFAIREMVVRGAPAIAITGAFGIALYLNGLSSKPTLSELKKKLGDLLESRPTAVNLRLAIEEFLSRFPETEYSSFQLEDLQRGAEKFALFMLEEDLNNNLALSKNALSLFPKNPSSLNIITHCNTGALATAGHGTALGVIRSLRDAGHSLTVYADETRPYLQGARLTAWELKEEGIPAYLITDSMAGWVMASRKIDAVVVGADRIASNGDTANKIGTYPLAIVAKHHGVPFYVAATEKSMDFRIPDGTHIPIEMRKEEEVTSFGFLKDADGKPFLSEGVIAPKGMPALNPSFDVTPASLITGIITERGIISPVTEENLKKVFGS</sequence>
<dbReference type="EC" id="5.3.1.23" evidence="2"/>
<keyword evidence="2" id="KW-0486">Methionine biosynthesis</keyword>
<keyword evidence="4" id="KW-1185">Reference proteome</keyword>
<protein>
    <recommendedName>
        <fullName evidence="2">Methylthioribose-1-phosphate isomerase</fullName>
        <shortName evidence="2">M1Pi</shortName>
        <shortName evidence="2">MTR-1-P isomerase</shortName>
        <ecNumber evidence="2">5.3.1.23</ecNumber>
    </recommendedName>
    <alternativeName>
        <fullName evidence="2">S-methyl-5-thioribose-1-phosphate isomerase</fullName>
    </alternativeName>
</protein>
<feature type="binding site" evidence="2">
    <location>
        <position position="89"/>
    </location>
    <ligand>
        <name>substrate</name>
    </ligand>
</feature>
<dbReference type="SUPFAM" id="SSF100950">
    <property type="entry name" value="NagB/RpiA/CoA transferase-like"/>
    <property type="match status" value="1"/>
</dbReference>
<name>A0A1D7UY58_9LEPT</name>
<dbReference type="Pfam" id="PF01008">
    <property type="entry name" value="IF-2B"/>
    <property type="match status" value="1"/>
</dbReference>
<dbReference type="FunFam" id="1.20.120.420:FF:000003">
    <property type="entry name" value="Methylthioribose-1-phosphate isomerase"/>
    <property type="match status" value="1"/>
</dbReference>
<evidence type="ECO:0000313" key="3">
    <source>
        <dbReference type="EMBL" id="AOP34526.1"/>
    </source>
</evidence>
<feature type="site" description="Transition state stabilizer" evidence="2">
    <location>
        <position position="162"/>
    </location>
</feature>
<organism evidence="3 4">
    <name type="scientific">Leptospira tipperaryensis</name>
    <dbReference type="NCBI Taxonomy" id="2564040"/>
    <lineage>
        <taxon>Bacteria</taxon>
        <taxon>Pseudomonadati</taxon>
        <taxon>Spirochaetota</taxon>
        <taxon>Spirochaetia</taxon>
        <taxon>Leptospirales</taxon>
        <taxon>Leptospiraceae</taxon>
        <taxon>Leptospira</taxon>
    </lineage>
</organism>
<evidence type="ECO:0000256" key="1">
    <source>
        <dbReference type="ARBA" id="ARBA00023235"/>
    </source>
</evidence>
<dbReference type="NCBIfam" id="TIGR00524">
    <property type="entry name" value="eIF-2B_rel"/>
    <property type="match status" value="1"/>
</dbReference>
<comment type="similarity">
    <text evidence="2">Belongs to the EIF-2B alpha/beta/delta subunits family. MtnA subfamily.</text>
</comment>
<dbReference type="PANTHER" id="PTHR43475:SF1">
    <property type="entry name" value="METHYLTHIORIBOSE-1-PHOSPHATE ISOMERASE"/>
    <property type="match status" value="1"/>
</dbReference>
<gene>
    <name evidence="2" type="primary">mtnA</name>
    <name evidence="3" type="ORF">A0128_12120</name>
</gene>
<accession>A0A1D7UY58</accession>
<comment type="catalytic activity">
    <reaction evidence="2">
        <text>5-(methylsulfanyl)-alpha-D-ribose 1-phosphate = 5-(methylsulfanyl)-D-ribulose 1-phosphate</text>
        <dbReference type="Rhea" id="RHEA:19989"/>
        <dbReference type="ChEBI" id="CHEBI:58533"/>
        <dbReference type="ChEBI" id="CHEBI:58548"/>
        <dbReference type="EC" id="5.3.1.23"/>
    </reaction>
</comment>
<keyword evidence="2" id="KW-0028">Amino-acid biosynthesis</keyword>
<feature type="active site" description="Proton donor" evidence="2">
    <location>
        <position position="242"/>
    </location>
</feature>